<dbReference type="PROSITE" id="PS00463">
    <property type="entry name" value="ZN2_CY6_FUNGAL_1"/>
    <property type="match status" value="1"/>
</dbReference>
<dbReference type="PROSITE" id="PS50048">
    <property type="entry name" value="ZN2_CY6_FUNGAL_2"/>
    <property type="match status" value="1"/>
</dbReference>
<dbReference type="InterPro" id="IPR036864">
    <property type="entry name" value="Zn2-C6_fun-type_DNA-bd_sf"/>
</dbReference>
<dbReference type="Pfam" id="PF00172">
    <property type="entry name" value="Zn_clus"/>
    <property type="match status" value="1"/>
</dbReference>
<dbReference type="InterPro" id="IPR053181">
    <property type="entry name" value="EcdB-like_regulator"/>
</dbReference>
<dbReference type="PANTHER" id="PTHR47785:SF6">
    <property type="entry name" value="ZN(II)2CYS6 TRANSCRIPTION FACTOR (EUROFUNG)"/>
    <property type="match status" value="1"/>
</dbReference>
<feature type="compositionally biased region" description="Polar residues" evidence="3">
    <location>
        <begin position="9"/>
        <end position="19"/>
    </location>
</feature>
<evidence type="ECO:0000313" key="6">
    <source>
        <dbReference type="Proteomes" id="UP000717696"/>
    </source>
</evidence>
<proteinExistence type="predicted"/>
<keyword evidence="1" id="KW-0479">Metal-binding</keyword>
<accession>A0A9P9FJJ9</accession>
<dbReference type="InterPro" id="IPR007219">
    <property type="entry name" value="XnlR_reg_dom"/>
</dbReference>
<dbReference type="SUPFAM" id="SSF57701">
    <property type="entry name" value="Zn2/Cys6 DNA-binding domain"/>
    <property type="match status" value="1"/>
</dbReference>
<feature type="region of interest" description="Disordered" evidence="3">
    <location>
        <begin position="112"/>
        <end position="151"/>
    </location>
</feature>
<feature type="domain" description="Zn(2)-C6 fungal-type" evidence="4">
    <location>
        <begin position="31"/>
        <end position="61"/>
    </location>
</feature>
<protein>
    <recommendedName>
        <fullName evidence="4">Zn(2)-C6 fungal-type domain-containing protein</fullName>
    </recommendedName>
</protein>
<feature type="region of interest" description="Disordered" evidence="3">
    <location>
        <begin position="1"/>
        <end position="25"/>
    </location>
</feature>
<evidence type="ECO:0000256" key="3">
    <source>
        <dbReference type="SAM" id="MobiDB-lite"/>
    </source>
</evidence>
<dbReference type="InterPro" id="IPR001138">
    <property type="entry name" value="Zn2Cys6_DnaBD"/>
</dbReference>
<dbReference type="AlphaFoldDB" id="A0A9P9FJJ9"/>
<organism evidence="5 6">
    <name type="scientific">Dactylonectria estremocensis</name>
    <dbReference type="NCBI Taxonomy" id="1079267"/>
    <lineage>
        <taxon>Eukaryota</taxon>
        <taxon>Fungi</taxon>
        <taxon>Dikarya</taxon>
        <taxon>Ascomycota</taxon>
        <taxon>Pezizomycotina</taxon>
        <taxon>Sordariomycetes</taxon>
        <taxon>Hypocreomycetidae</taxon>
        <taxon>Hypocreales</taxon>
        <taxon>Nectriaceae</taxon>
        <taxon>Dactylonectria</taxon>
    </lineage>
</organism>
<evidence type="ECO:0000256" key="1">
    <source>
        <dbReference type="ARBA" id="ARBA00022723"/>
    </source>
</evidence>
<dbReference type="OrthoDB" id="6133115at2759"/>
<dbReference type="Proteomes" id="UP000717696">
    <property type="component" value="Unassembled WGS sequence"/>
</dbReference>
<evidence type="ECO:0000259" key="4">
    <source>
        <dbReference type="PROSITE" id="PS50048"/>
    </source>
</evidence>
<reference evidence="5" key="1">
    <citation type="journal article" date="2021" name="Nat. Commun.">
        <title>Genetic determinants of endophytism in the Arabidopsis root mycobiome.</title>
        <authorList>
            <person name="Mesny F."/>
            <person name="Miyauchi S."/>
            <person name="Thiergart T."/>
            <person name="Pickel B."/>
            <person name="Atanasova L."/>
            <person name="Karlsson M."/>
            <person name="Huettel B."/>
            <person name="Barry K.W."/>
            <person name="Haridas S."/>
            <person name="Chen C."/>
            <person name="Bauer D."/>
            <person name="Andreopoulos W."/>
            <person name="Pangilinan J."/>
            <person name="LaButti K."/>
            <person name="Riley R."/>
            <person name="Lipzen A."/>
            <person name="Clum A."/>
            <person name="Drula E."/>
            <person name="Henrissat B."/>
            <person name="Kohler A."/>
            <person name="Grigoriev I.V."/>
            <person name="Martin F.M."/>
            <person name="Hacquard S."/>
        </authorList>
    </citation>
    <scope>NUCLEOTIDE SEQUENCE</scope>
    <source>
        <strain evidence="5">MPI-CAGE-AT-0021</strain>
    </source>
</reference>
<dbReference type="GO" id="GO:0006351">
    <property type="term" value="P:DNA-templated transcription"/>
    <property type="evidence" value="ECO:0007669"/>
    <property type="project" value="InterPro"/>
</dbReference>
<dbReference type="GO" id="GO:0003677">
    <property type="term" value="F:DNA binding"/>
    <property type="evidence" value="ECO:0007669"/>
    <property type="project" value="InterPro"/>
</dbReference>
<evidence type="ECO:0000313" key="5">
    <source>
        <dbReference type="EMBL" id="KAH7162931.1"/>
    </source>
</evidence>
<dbReference type="CDD" id="cd12148">
    <property type="entry name" value="fungal_TF_MHR"/>
    <property type="match status" value="1"/>
</dbReference>
<sequence length="729" mass="81252">MDAEPPPSNTQSPGPGSSTIRKERGSIAAQACETCRNRKQRCDEQRPKCGTCQRFKLECRYREPQPTNSLTPDRKDRTLVEILDRLKVVESKIDILSKGQTALPQIFDTSQATSGYQSGTPLFDDPDNGQESHLATSGPPSSSPAAQHGGYRYDSSVSKMLEWPAIRQMFDNMGQKPRSPLSDHDRLALPEGIRDSMTTLPTDGIQPIGMPNMNPLQVSLHYPGTSQGLNLSSPSIDWETMQRLSKGYFDTFNFFYPIMDRQWFSSNTLTAIINNGFQEGAASTLVLLVFALGQVALTAAEAPVSVYKGRPSGIKSGTIDRPPGITYFNEARRRMGFALTEVSIENVQILALAALYFASCGQAVETWRMTVLASLACQALVTTKPDELNGARGDLIRRAYWHCSIMETYLHLEFGAPLTGLEKLGETVGLPNFNGPITNDDYIGNQTSHFQEYFGSQIVLRRLCANAHNTLNTCQYPPRGKFLTRTSCRCCEGMLTHGIAMGANSSIAFPGFGTFSGSSSDNWATVKQLAAQLDQWRGMLPEQLRWQDDQMTAFADPSSRHDFASAYPSIFSADLDTAPMSYPYAADIQVALLRTRYYYIKYLIYRPCVFKAMHHPGSMTSEDADGAAECLKASLKWPIALSPPCTNKRLVPLTFFWSQNMFGVLILLHISQQHPMLLRIRSTLCGQQFDVDATETVNLYLDWLRDMKKIDSTANLCWTMIRLLYRLDD</sequence>
<dbReference type="CDD" id="cd00067">
    <property type="entry name" value="GAL4"/>
    <property type="match status" value="1"/>
</dbReference>
<dbReference type="Pfam" id="PF04082">
    <property type="entry name" value="Fungal_trans"/>
    <property type="match status" value="1"/>
</dbReference>
<dbReference type="GO" id="GO:0000981">
    <property type="term" value="F:DNA-binding transcription factor activity, RNA polymerase II-specific"/>
    <property type="evidence" value="ECO:0007669"/>
    <property type="project" value="InterPro"/>
</dbReference>
<dbReference type="SMART" id="SM00066">
    <property type="entry name" value="GAL4"/>
    <property type="match status" value="1"/>
</dbReference>
<dbReference type="PANTHER" id="PTHR47785">
    <property type="entry name" value="ZN(II)2CYS6 TRANSCRIPTION FACTOR (EUROFUNG)-RELATED-RELATED"/>
    <property type="match status" value="1"/>
</dbReference>
<evidence type="ECO:0000256" key="2">
    <source>
        <dbReference type="ARBA" id="ARBA00023242"/>
    </source>
</evidence>
<dbReference type="Gene3D" id="4.10.240.10">
    <property type="entry name" value="Zn(2)-C6 fungal-type DNA-binding domain"/>
    <property type="match status" value="1"/>
</dbReference>
<name>A0A9P9FJJ9_9HYPO</name>
<dbReference type="GO" id="GO:0008270">
    <property type="term" value="F:zinc ion binding"/>
    <property type="evidence" value="ECO:0007669"/>
    <property type="project" value="InterPro"/>
</dbReference>
<keyword evidence="6" id="KW-1185">Reference proteome</keyword>
<gene>
    <name evidence="5" type="ORF">B0J13DRAFT_24645</name>
</gene>
<keyword evidence="2" id="KW-0539">Nucleus</keyword>
<dbReference type="EMBL" id="JAGMUU010000001">
    <property type="protein sequence ID" value="KAH7162931.1"/>
    <property type="molecule type" value="Genomic_DNA"/>
</dbReference>
<comment type="caution">
    <text evidence="5">The sequence shown here is derived from an EMBL/GenBank/DDBJ whole genome shotgun (WGS) entry which is preliminary data.</text>
</comment>